<keyword evidence="2" id="KW-1185">Reference proteome</keyword>
<name>A0ABY3X770_9GAMM</name>
<organism evidence="1 2">
    <name type="scientific">Lysobacter gummosus</name>
    <dbReference type="NCBI Taxonomy" id="262324"/>
    <lineage>
        <taxon>Bacteria</taxon>
        <taxon>Pseudomonadati</taxon>
        <taxon>Pseudomonadota</taxon>
        <taxon>Gammaproteobacteria</taxon>
        <taxon>Lysobacterales</taxon>
        <taxon>Lysobacteraceae</taxon>
        <taxon>Lysobacter</taxon>
    </lineage>
</organism>
<evidence type="ECO:0000313" key="2">
    <source>
        <dbReference type="Proteomes" id="UP000829194"/>
    </source>
</evidence>
<evidence type="ECO:0000313" key="1">
    <source>
        <dbReference type="EMBL" id="UNP28426.1"/>
    </source>
</evidence>
<dbReference type="Proteomes" id="UP000829194">
    <property type="component" value="Chromosome"/>
</dbReference>
<dbReference type="EMBL" id="CP093547">
    <property type="protein sequence ID" value="UNP28426.1"/>
    <property type="molecule type" value="Genomic_DNA"/>
</dbReference>
<protein>
    <submittedName>
        <fullName evidence="1">Uncharacterized protein</fullName>
    </submittedName>
</protein>
<reference evidence="1 2" key="1">
    <citation type="submission" date="2022-03" db="EMBL/GenBank/DDBJ databases">
        <title>Complete genome sequence of Lysobacter capsici VKM B-2533 and Lysobacter gummosus 10.1.1, promising sources of lytic agents.</title>
        <authorList>
            <person name="Tarlachkov S.V."/>
            <person name="Kudryakova I.V."/>
            <person name="Afoshin A.S."/>
            <person name="Leontyevskaya E.A."/>
            <person name="Leontyevskaya N.V."/>
        </authorList>
    </citation>
    <scope>NUCLEOTIDE SEQUENCE [LARGE SCALE GENOMIC DNA]</scope>
    <source>
        <strain evidence="1 2">10.1.1</strain>
    </source>
</reference>
<dbReference type="RefSeq" id="WP_057944006.1">
    <property type="nucleotide sequence ID" value="NZ_CP011131.1"/>
</dbReference>
<accession>A0ABY3X770</accession>
<sequence>MSTDVVGSLVVFNFKNRFMSRAFAIKLKPGWFSGQVLITPEDAEQFVGGLWSTVSPVAVGG</sequence>
<proteinExistence type="predicted"/>
<gene>
    <name evidence="1" type="ORF">MOV92_18265</name>
</gene>